<dbReference type="InterPro" id="IPR003591">
    <property type="entry name" value="Leu-rich_rpt_typical-subtyp"/>
</dbReference>
<dbReference type="PANTHER" id="PTHR27008">
    <property type="entry name" value="OS04G0122200 PROTEIN"/>
    <property type="match status" value="1"/>
</dbReference>
<gene>
    <name evidence="25" type="ORF">ACJRO7_019511</name>
</gene>
<evidence type="ECO:0000256" key="6">
    <source>
        <dbReference type="ARBA" id="ARBA00022527"/>
    </source>
</evidence>
<dbReference type="GO" id="GO:0004674">
    <property type="term" value="F:protein serine/threonine kinase activity"/>
    <property type="evidence" value="ECO:0007669"/>
    <property type="project" value="UniProtKB-KW"/>
</dbReference>
<evidence type="ECO:0000256" key="22">
    <source>
        <dbReference type="PROSITE-ProRule" id="PRU10141"/>
    </source>
</evidence>
<evidence type="ECO:0000256" key="14">
    <source>
        <dbReference type="ARBA" id="ARBA00022777"/>
    </source>
</evidence>
<dbReference type="AlphaFoldDB" id="A0ABD3KDA8"/>
<dbReference type="EMBL" id="JBJKBG010000005">
    <property type="protein sequence ID" value="KAL3737990.1"/>
    <property type="molecule type" value="Genomic_DNA"/>
</dbReference>
<dbReference type="InterPro" id="IPR013210">
    <property type="entry name" value="LRR_N_plant-typ"/>
</dbReference>
<evidence type="ECO:0000256" key="5">
    <source>
        <dbReference type="ARBA" id="ARBA00022475"/>
    </source>
</evidence>
<evidence type="ECO:0000256" key="11">
    <source>
        <dbReference type="ARBA" id="ARBA00022729"/>
    </source>
</evidence>
<dbReference type="InterPro" id="IPR017441">
    <property type="entry name" value="Protein_kinase_ATP_BS"/>
</dbReference>
<keyword evidence="15 22" id="KW-0067">ATP-binding</keyword>
<dbReference type="SMART" id="SM00220">
    <property type="entry name" value="S_TKc"/>
    <property type="match status" value="1"/>
</dbReference>
<dbReference type="EC" id="2.7.11.1" evidence="4"/>
<dbReference type="InterPro" id="IPR055414">
    <property type="entry name" value="LRR_R13L4/SHOC2-like"/>
</dbReference>
<feature type="chain" id="PRO_5044764739" description="non-specific serine/threonine protein kinase" evidence="23">
    <location>
        <begin position="28"/>
        <end position="1043"/>
    </location>
</feature>
<dbReference type="GO" id="GO:0005886">
    <property type="term" value="C:plasma membrane"/>
    <property type="evidence" value="ECO:0007669"/>
    <property type="project" value="UniProtKB-SubCell"/>
</dbReference>
<evidence type="ECO:0000256" key="16">
    <source>
        <dbReference type="ARBA" id="ARBA00022989"/>
    </source>
</evidence>
<evidence type="ECO:0000256" key="7">
    <source>
        <dbReference type="ARBA" id="ARBA00022553"/>
    </source>
</evidence>
<keyword evidence="9" id="KW-0808">Transferase</keyword>
<dbReference type="Gene3D" id="3.80.10.10">
    <property type="entry name" value="Ribonuclease Inhibitor"/>
    <property type="match status" value="4"/>
</dbReference>
<dbReference type="Pfam" id="PF00069">
    <property type="entry name" value="Pkinase"/>
    <property type="match status" value="1"/>
</dbReference>
<evidence type="ECO:0000256" key="12">
    <source>
        <dbReference type="ARBA" id="ARBA00022737"/>
    </source>
</evidence>
<evidence type="ECO:0000256" key="19">
    <source>
        <dbReference type="ARBA" id="ARBA00023180"/>
    </source>
</evidence>
<evidence type="ECO:0000256" key="18">
    <source>
        <dbReference type="ARBA" id="ARBA00023170"/>
    </source>
</evidence>
<dbReference type="Gene3D" id="3.30.200.20">
    <property type="entry name" value="Phosphorylase Kinase, domain 1"/>
    <property type="match status" value="1"/>
</dbReference>
<dbReference type="Pfam" id="PF08263">
    <property type="entry name" value="LRRNT_2"/>
    <property type="match status" value="1"/>
</dbReference>
<comment type="similarity">
    <text evidence="3">Belongs to the RLP family.</text>
</comment>
<evidence type="ECO:0000259" key="24">
    <source>
        <dbReference type="PROSITE" id="PS50011"/>
    </source>
</evidence>
<dbReference type="PANTHER" id="PTHR27008:SF222">
    <property type="entry name" value="OS08G0248100 PROTEIN"/>
    <property type="match status" value="1"/>
</dbReference>
<evidence type="ECO:0000256" key="9">
    <source>
        <dbReference type="ARBA" id="ARBA00022679"/>
    </source>
</evidence>
<comment type="similarity">
    <text evidence="2">Belongs to the protein kinase superfamily. Ser/Thr protein kinase family.</text>
</comment>
<keyword evidence="26" id="KW-1185">Reference proteome</keyword>
<evidence type="ECO:0000256" key="17">
    <source>
        <dbReference type="ARBA" id="ARBA00023136"/>
    </source>
</evidence>
<dbReference type="Pfam" id="PF13855">
    <property type="entry name" value="LRR_8"/>
    <property type="match status" value="1"/>
</dbReference>
<dbReference type="InterPro" id="IPR001611">
    <property type="entry name" value="Leu-rich_rpt"/>
</dbReference>
<keyword evidence="10" id="KW-0812">Transmembrane</keyword>
<keyword evidence="11 23" id="KW-0732">Signal</keyword>
<feature type="binding site" evidence="22">
    <location>
        <position position="736"/>
    </location>
    <ligand>
        <name>ATP</name>
        <dbReference type="ChEBI" id="CHEBI:30616"/>
    </ligand>
</feature>
<keyword evidence="13 22" id="KW-0547">Nucleotide-binding</keyword>
<evidence type="ECO:0000256" key="2">
    <source>
        <dbReference type="ARBA" id="ARBA00008684"/>
    </source>
</evidence>
<protein>
    <recommendedName>
        <fullName evidence="4">non-specific serine/threonine protein kinase</fullName>
        <ecNumber evidence="4">2.7.11.1</ecNumber>
    </recommendedName>
</protein>
<dbReference type="FunFam" id="3.80.10.10:FF:000275">
    <property type="entry name" value="Leucine-rich repeat receptor-like protein kinase"/>
    <property type="match status" value="1"/>
</dbReference>
<dbReference type="FunFam" id="3.80.10.10:FF:000288">
    <property type="entry name" value="LRR receptor-like serine/threonine-protein kinase EFR"/>
    <property type="match status" value="1"/>
</dbReference>
<feature type="signal peptide" evidence="23">
    <location>
        <begin position="1"/>
        <end position="27"/>
    </location>
</feature>
<evidence type="ECO:0000256" key="20">
    <source>
        <dbReference type="ARBA" id="ARBA00047899"/>
    </source>
</evidence>
<keyword evidence="18" id="KW-0675">Receptor</keyword>
<dbReference type="Gene3D" id="1.10.510.10">
    <property type="entry name" value="Transferase(Phosphotransferase) domain 1"/>
    <property type="match status" value="1"/>
</dbReference>
<comment type="catalytic activity">
    <reaction evidence="21">
        <text>L-seryl-[protein] + ATP = O-phospho-L-seryl-[protein] + ADP + H(+)</text>
        <dbReference type="Rhea" id="RHEA:17989"/>
        <dbReference type="Rhea" id="RHEA-COMP:9863"/>
        <dbReference type="Rhea" id="RHEA-COMP:11604"/>
        <dbReference type="ChEBI" id="CHEBI:15378"/>
        <dbReference type="ChEBI" id="CHEBI:29999"/>
        <dbReference type="ChEBI" id="CHEBI:30616"/>
        <dbReference type="ChEBI" id="CHEBI:83421"/>
        <dbReference type="ChEBI" id="CHEBI:456216"/>
        <dbReference type="EC" id="2.7.11.1"/>
    </reaction>
</comment>
<proteinExistence type="inferred from homology"/>
<evidence type="ECO:0000313" key="25">
    <source>
        <dbReference type="EMBL" id="KAL3737990.1"/>
    </source>
</evidence>
<dbReference type="FunFam" id="1.10.510.10:FF:000358">
    <property type="entry name" value="Putative leucine-rich repeat receptor-like serine/threonine-protein kinase"/>
    <property type="match status" value="1"/>
</dbReference>
<dbReference type="SMART" id="SM00365">
    <property type="entry name" value="LRR_SD22"/>
    <property type="match status" value="6"/>
</dbReference>
<dbReference type="Pfam" id="PF23598">
    <property type="entry name" value="LRR_14"/>
    <property type="match status" value="1"/>
</dbReference>
<evidence type="ECO:0000256" key="8">
    <source>
        <dbReference type="ARBA" id="ARBA00022614"/>
    </source>
</evidence>
<evidence type="ECO:0000256" key="4">
    <source>
        <dbReference type="ARBA" id="ARBA00012513"/>
    </source>
</evidence>
<dbReference type="GO" id="GO:0005524">
    <property type="term" value="F:ATP binding"/>
    <property type="evidence" value="ECO:0007669"/>
    <property type="project" value="UniProtKB-UniRule"/>
</dbReference>
<evidence type="ECO:0000256" key="10">
    <source>
        <dbReference type="ARBA" id="ARBA00022692"/>
    </source>
</evidence>
<comment type="subcellular location">
    <subcellularLocation>
        <location evidence="1">Cell membrane</location>
        <topology evidence="1">Single-pass type I membrane protein</topology>
    </subcellularLocation>
</comment>
<organism evidence="25 26">
    <name type="scientific">Eucalyptus globulus</name>
    <name type="common">Tasmanian blue gum</name>
    <dbReference type="NCBI Taxonomy" id="34317"/>
    <lineage>
        <taxon>Eukaryota</taxon>
        <taxon>Viridiplantae</taxon>
        <taxon>Streptophyta</taxon>
        <taxon>Embryophyta</taxon>
        <taxon>Tracheophyta</taxon>
        <taxon>Spermatophyta</taxon>
        <taxon>Magnoliopsida</taxon>
        <taxon>eudicotyledons</taxon>
        <taxon>Gunneridae</taxon>
        <taxon>Pentapetalae</taxon>
        <taxon>rosids</taxon>
        <taxon>malvids</taxon>
        <taxon>Myrtales</taxon>
        <taxon>Myrtaceae</taxon>
        <taxon>Myrtoideae</taxon>
        <taxon>Eucalypteae</taxon>
        <taxon>Eucalyptus</taxon>
    </lineage>
</organism>
<dbReference type="PROSITE" id="PS00107">
    <property type="entry name" value="PROTEIN_KINASE_ATP"/>
    <property type="match status" value="1"/>
</dbReference>
<keyword evidence="16" id="KW-1133">Transmembrane helix</keyword>
<feature type="domain" description="Protein kinase" evidence="24">
    <location>
        <begin position="707"/>
        <end position="1015"/>
    </location>
</feature>
<keyword evidence="6" id="KW-0723">Serine/threonine-protein kinase</keyword>
<sequence length="1043" mass="115010">MSSSHFCSVAFPAVLILELMIMSFASCSAPGNETDKIALQEFRSLLTDDSAGTLASWNDSLHFCRWAGVTCGLRHQRVTALNLDGRDLAGTVSPYIGNLSFLRYLNLANNSFHGSIPPEIGRLFRLKNLILSHNAFGGGIPRNLSLCLSLVTLELDYNRLHNSIPSEFGSLSKLQKLSLPNNNLMGPIPASIGNLSNLEELNLWSNNLTGRVPISLSQTRLKIFEAGENQLIGGFPSALYNLSSLNTIILTQSQFSGSIRRDIGLLLPNLQILYLGANQFTGPIPDSLSNLTNLAKIDIPFNNFTGHVPASFGGLRNLSWLGLGSNFLGSGATDDLSFLADLANCSNLKRLDLQHNQFEGELPVSVSNFSTQLEWLQMSTNRIRGRIPEAIANLFSLQVLFMDDNMLTGNIPMSIGRLSNLKYLNLGQNKLTGHTPSTIGNITGLLRLYLYNNSLEGSIPLSLGDCKSLLYLHLCHNKFTGTIPSHMIRPSSLLIHVNVSHNSLCGPLPPDVGNLKNLISLDVSHNQISGEIPTTLGNCLGFEELYMQSNHFQGPIPQFKGLKGIRFLDLSNNNLSGQIPEFLVNLSSLLQFLNLSFNNLEGEVPVRGIFGNTSAIEVDGNRELCGGIPELRLPSCPAKSFPRSIKHRPSKWLVDIIICGSCAVALLSLISLFWLKNSKKEHLPTRSFRHFHERISYDALFKATDGFCSSKLIGSGSFGNVYRGTLGPDGKIVAIKVLNLQQKGAFKGFLAECKALSSIRHRNLVKILTACSSIDSHRNEFKALVYEFMVNGNLDIWLHPNDEHMQFKPLSFLQRLNITIDVASALDYLHHQCRTPIIHCDLKPSNILLDDDFTAHISDFGLSRLIFNSNKDIFSGHPSSSAFQGTMGYIAPEYGMGVRPSTSGDVYSFGILLLEMFTGRRPTDNIFKENFNLEKFVKSVLSKRAMGILDQSIFCGEVGESMDKERIWRDCGIDQAECLISVFEIGLICSAESPKDRKDMNGVARDLLSIRDKFLKAGIHEDRIQNPAPRDRCEEVACSTSGV</sequence>
<keyword evidence="7" id="KW-0597">Phosphoprotein</keyword>
<keyword evidence="5" id="KW-1003">Cell membrane</keyword>
<comment type="catalytic activity">
    <reaction evidence="20">
        <text>L-threonyl-[protein] + ATP = O-phospho-L-threonyl-[protein] + ADP + H(+)</text>
        <dbReference type="Rhea" id="RHEA:46608"/>
        <dbReference type="Rhea" id="RHEA-COMP:11060"/>
        <dbReference type="Rhea" id="RHEA-COMP:11605"/>
        <dbReference type="ChEBI" id="CHEBI:15378"/>
        <dbReference type="ChEBI" id="CHEBI:30013"/>
        <dbReference type="ChEBI" id="CHEBI:30616"/>
        <dbReference type="ChEBI" id="CHEBI:61977"/>
        <dbReference type="ChEBI" id="CHEBI:456216"/>
        <dbReference type="EC" id="2.7.11.1"/>
    </reaction>
</comment>
<reference evidence="25 26" key="1">
    <citation type="submission" date="2024-11" db="EMBL/GenBank/DDBJ databases">
        <title>Chromosome-level genome assembly of Eucalyptus globulus Labill. provides insights into its genome evolution.</title>
        <authorList>
            <person name="Li X."/>
        </authorList>
    </citation>
    <scope>NUCLEOTIDE SEQUENCE [LARGE SCALE GENOMIC DNA]</scope>
    <source>
        <strain evidence="25">CL2024</strain>
        <tissue evidence="25">Fresh tender leaves</tissue>
    </source>
</reference>
<dbReference type="PROSITE" id="PS00108">
    <property type="entry name" value="PROTEIN_KINASE_ST"/>
    <property type="match status" value="1"/>
</dbReference>
<name>A0ABD3KDA8_EUCGL</name>
<evidence type="ECO:0000256" key="21">
    <source>
        <dbReference type="ARBA" id="ARBA00048679"/>
    </source>
</evidence>
<evidence type="ECO:0000256" key="15">
    <source>
        <dbReference type="ARBA" id="ARBA00022840"/>
    </source>
</evidence>
<dbReference type="CDD" id="cd14066">
    <property type="entry name" value="STKc_IRAK"/>
    <property type="match status" value="1"/>
</dbReference>
<comment type="caution">
    <text evidence="25">The sequence shown here is derived from an EMBL/GenBank/DDBJ whole genome shotgun (WGS) entry which is preliminary data.</text>
</comment>
<dbReference type="Pfam" id="PF00560">
    <property type="entry name" value="LRR_1"/>
    <property type="match status" value="4"/>
</dbReference>
<keyword evidence="19" id="KW-0325">Glycoprotein</keyword>
<dbReference type="FunFam" id="3.30.200.20:FF:000432">
    <property type="entry name" value="LRR receptor-like serine/threonine-protein kinase EFR"/>
    <property type="match status" value="1"/>
</dbReference>
<evidence type="ECO:0000256" key="3">
    <source>
        <dbReference type="ARBA" id="ARBA00009592"/>
    </source>
</evidence>
<evidence type="ECO:0000256" key="13">
    <source>
        <dbReference type="ARBA" id="ARBA00022741"/>
    </source>
</evidence>
<dbReference type="InterPro" id="IPR000719">
    <property type="entry name" value="Prot_kinase_dom"/>
</dbReference>
<dbReference type="SUPFAM" id="SSF56112">
    <property type="entry name" value="Protein kinase-like (PK-like)"/>
    <property type="match status" value="1"/>
</dbReference>
<dbReference type="SUPFAM" id="SSF52047">
    <property type="entry name" value="RNI-like"/>
    <property type="match status" value="1"/>
</dbReference>
<keyword evidence="14" id="KW-0418">Kinase</keyword>
<accession>A0ABD3KDA8</accession>
<dbReference type="InterPro" id="IPR011009">
    <property type="entry name" value="Kinase-like_dom_sf"/>
</dbReference>
<evidence type="ECO:0000313" key="26">
    <source>
        <dbReference type="Proteomes" id="UP001634007"/>
    </source>
</evidence>
<dbReference type="InterPro" id="IPR032675">
    <property type="entry name" value="LRR_dom_sf"/>
</dbReference>
<evidence type="ECO:0000256" key="1">
    <source>
        <dbReference type="ARBA" id="ARBA00004251"/>
    </source>
</evidence>
<dbReference type="SMART" id="SM00369">
    <property type="entry name" value="LRR_TYP"/>
    <property type="match status" value="7"/>
</dbReference>
<keyword evidence="17" id="KW-0472">Membrane</keyword>
<evidence type="ECO:0000256" key="23">
    <source>
        <dbReference type="SAM" id="SignalP"/>
    </source>
</evidence>
<dbReference type="PROSITE" id="PS50011">
    <property type="entry name" value="PROTEIN_KINASE_DOM"/>
    <property type="match status" value="1"/>
</dbReference>
<dbReference type="InterPro" id="IPR008271">
    <property type="entry name" value="Ser/Thr_kinase_AS"/>
</dbReference>
<keyword evidence="12" id="KW-0677">Repeat</keyword>
<keyword evidence="8" id="KW-0433">Leucine-rich repeat</keyword>
<dbReference type="InterPro" id="IPR051809">
    <property type="entry name" value="Plant_receptor-like_S/T_kinase"/>
</dbReference>
<dbReference type="SUPFAM" id="SSF52058">
    <property type="entry name" value="L domain-like"/>
    <property type="match status" value="1"/>
</dbReference>
<dbReference type="Proteomes" id="UP001634007">
    <property type="component" value="Unassembled WGS sequence"/>
</dbReference>